<dbReference type="InterPro" id="IPR011009">
    <property type="entry name" value="Kinase-like_dom_sf"/>
</dbReference>
<evidence type="ECO:0000256" key="8">
    <source>
        <dbReference type="ARBA" id="ARBA00022777"/>
    </source>
</evidence>
<comment type="function">
    <text evidence="1">Component of the EKC/KEOPS complex that is required for the formation of a threonylcarbamoyl group on adenosine at position 37 (t(6)A37) in tRNAs that read codons beginning with adenine. The complex is probably involved in the transfer of the threonylcarbamoyl moiety of threonylcarbamoyl-AMP (TC-AMP) to the N6 group of A37. BUD32 has ATPase activity in the context of the EKC/KEOPS complex and likely plays a supporting role to the catalytic subunit KAE1. The EKC/KEOPS complex also promotes both telomere uncapping and telomere elongation. The complex is required for efficient recruitment of transcriptional coactivators.</text>
</comment>
<dbReference type="PROSITE" id="PS50011">
    <property type="entry name" value="PROTEIN_KINASE_DOM"/>
    <property type="match status" value="1"/>
</dbReference>
<evidence type="ECO:0000313" key="15">
    <source>
        <dbReference type="EMBL" id="KAF2498962.1"/>
    </source>
</evidence>
<dbReference type="PROSITE" id="PS00109">
    <property type="entry name" value="PROTEIN_KINASE_TYR"/>
    <property type="match status" value="1"/>
</dbReference>
<comment type="subunit">
    <text evidence="2">Component of the EKC/KEOPS complex composed of at least BUD32, CGI121, GON7, KAE1 and PCC1; the whole complex dimerizes.</text>
</comment>
<name>A0A6A6R3N8_9PEZI</name>
<evidence type="ECO:0000313" key="16">
    <source>
        <dbReference type="Proteomes" id="UP000799750"/>
    </source>
</evidence>
<protein>
    <recommendedName>
        <fullName evidence="5">EKC/KEOPS complex subunit BUD32</fullName>
        <ecNumber evidence="3">2.7.11.1</ecNumber>
    </recommendedName>
    <alternativeName>
        <fullName evidence="10 11">Atypical Serine/threonine protein kinase BUD32</fullName>
    </alternativeName>
    <alternativeName>
        <fullName evidence="4">EKC/KEOPS complex subunit bud32</fullName>
    </alternativeName>
</protein>
<dbReference type="GO" id="GO:0005524">
    <property type="term" value="F:ATP binding"/>
    <property type="evidence" value="ECO:0007669"/>
    <property type="project" value="UniProtKB-KW"/>
</dbReference>
<dbReference type="InterPro" id="IPR000719">
    <property type="entry name" value="Prot_kinase_dom"/>
</dbReference>
<dbReference type="InterPro" id="IPR008266">
    <property type="entry name" value="Tyr_kinase_AS"/>
</dbReference>
<sequence length="318" mass="35598">MTGYELPEVPLPEKYLPISIAGEGSRGYTYFCIPSKHATISTANEIDLKSLRAKICVVKVVASRRKDALDREVATLMAVQLQGGSLAKRIVQVLDLGGVDELAGPYYAMAPVYGKDLGAFVRSYAIQEKSVPIEFIWHVFLELFSGLAYLHSQRIIHGDLCTGNVMFDSSRQDFPGLPNVVIIDFGSYEVPTGNEEDLKEEMASDAWGAYDAVHRLTWTGYQEAELDPERDPDWANFVNGLNDMKRASGNLARGLKGWEPKDFLSRFRHIAAERRKATPPEVLEEVQGALNLKEIRKTLDEKLRAAVEWHNLQLCLEP</sequence>
<reference evidence="15" key="1">
    <citation type="journal article" date="2020" name="Stud. Mycol.">
        <title>101 Dothideomycetes genomes: a test case for predicting lifestyles and emergence of pathogens.</title>
        <authorList>
            <person name="Haridas S."/>
            <person name="Albert R."/>
            <person name="Binder M."/>
            <person name="Bloem J."/>
            <person name="Labutti K."/>
            <person name="Salamov A."/>
            <person name="Andreopoulos B."/>
            <person name="Baker S."/>
            <person name="Barry K."/>
            <person name="Bills G."/>
            <person name="Bluhm B."/>
            <person name="Cannon C."/>
            <person name="Castanera R."/>
            <person name="Culley D."/>
            <person name="Daum C."/>
            <person name="Ezra D."/>
            <person name="Gonzalez J."/>
            <person name="Henrissat B."/>
            <person name="Kuo A."/>
            <person name="Liang C."/>
            <person name="Lipzen A."/>
            <person name="Lutzoni F."/>
            <person name="Magnuson J."/>
            <person name="Mondo S."/>
            <person name="Nolan M."/>
            <person name="Ohm R."/>
            <person name="Pangilinan J."/>
            <person name="Park H.-J."/>
            <person name="Ramirez L."/>
            <person name="Alfaro M."/>
            <person name="Sun H."/>
            <person name="Tritt A."/>
            <person name="Yoshinaga Y."/>
            <person name="Zwiers L.-H."/>
            <person name="Turgeon B."/>
            <person name="Goodwin S."/>
            <person name="Spatafora J."/>
            <person name="Crous P."/>
            <person name="Grigoriev I."/>
        </authorList>
    </citation>
    <scope>NUCLEOTIDE SEQUENCE</scope>
    <source>
        <strain evidence="15">CBS 269.34</strain>
    </source>
</reference>
<proteinExistence type="predicted"/>
<dbReference type="Gene3D" id="1.10.510.10">
    <property type="entry name" value="Transferase(Phosphotransferase) domain 1"/>
    <property type="match status" value="1"/>
</dbReference>
<comment type="catalytic activity">
    <reaction evidence="12">
        <text>L-threonyl-[protein] + ATP = O-phospho-L-threonyl-[protein] + ADP + H(+)</text>
        <dbReference type="Rhea" id="RHEA:46608"/>
        <dbReference type="Rhea" id="RHEA-COMP:11060"/>
        <dbReference type="Rhea" id="RHEA-COMP:11605"/>
        <dbReference type="ChEBI" id="CHEBI:15378"/>
        <dbReference type="ChEBI" id="CHEBI:30013"/>
        <dbReference type="ChEBI" id="CHEBI:30616"/>
        <dbReference type="ChEBI" id="CHEBI:61977"/>
        <dbReference type="ChEBI" id="CHEBI:456216"/>
        <dbReference type="EC" id="2.7.11.1"/>
    </reaction>
</comment>
<keyword evidence="7" id="KW-0547">Nucleotide-binding</keyword>
<comment type="catalytic activity">
    <reaction evidence="13">
        <text>L-seryl-[protein] + ATP = O-phospho-L-seryl-[protein] + ADP + H(+)</text>
        <dbReference type="Rhea" id="RHEA:17989"/>
        <dbReference type="Rhea" id="RHEA-COMP:9863"/>
        <dbReference type="Rhea" id="RHEA-COMP:11604"/>
        <dbReference type="ChEBI" id="CHEBI:15378"/>
        <dbReference type="ChEBI" id="CHEBI:29999"/>
        <dbReference type="ChEBI" id="CHEBI:30616"/>
        <dbReference type="ChEBI" id="CHEBI:83421"/>
        <dbReference type="ChEBI" id="CHEBI:456216"/>
        <dbReference type="EC" id="2.7.11.1"/>
    </reaction>
</comment>
<evidence type="ECO:0000256" key="5">
    <source>
        <dbReference type="ARBA" id="ARBA00019973"/>
    </source>
</evidence>
<evidence type="ECO:0000256" key="11">
    <source>
        <dbReference type="ARBA" id="ARBA00033194"/>
    </source>
</evidence>
<feature type="domain" description="Protein kinase" evidence="14">
    <location>
        <begin position="15"/>
        <end position="318"/>
    </location>
</feature>
<dbReference type="Proteomes" id="UP000799750">
    <property type="component" value="Unassembled WGS sequence"/>
</dbReference>
<organism evidence="15 16">
    <name type="scientific">Lophium mytilinum</name>
    <dbReference type="NCBI Taxonomy" id="390894"/>
    <lineage>
        <taxon>Eukaryota</taxon>
        <taxon>Fungi</taxon>
        <taxon>Dikarya</taxon>
        <taxon>Ascomycota</taxon>
        <taxon>Pezizomycotina</taxon>
        <taxon>Dothideomycetes</taxon>
        <taxon>Pleosporomycetidae</taxon>
        <taxon>Mytilinidiales</taxon>
        <taxon>Mytilinidiaceae</taxon>
        <taxon>Lophium</taxon>
    </lineage>
</organism>
<dbReference type="InterPro" id="IPR050660">
    <property type="entry name" value="NEK_Ser/Thr_kinase"/>
</dbReference>
<dbReference type="PANTHER" id="PTHR43671:SF13">
    <property type="entry name" value="SERINE_THREONINE-PROTEIN KINASE NEK2"/>
    <property type="match status" value="1"/>
</dbReference>
<evidence type="ECO:0000256" key="13">
    <source>
        <dbReference type="ARBA" id="ARBA00048679"/>
    </source>
</evidence>
<evidence type="ECO:0000256" key="3">
    <source>
        <dbReference type="ARBA" id="ARBA00012513"/>
    </source>
</evidence>
<evidence type="ECO:0000259" key="14">
    <source>
        <dbReference type="PROSITE" id="PS50011"/>
    </source>
</evidence>
<dbReference type="PANTHER" id="PTHR43671">
    <property type="entry name" value="SERINE/THREONINE-PROTEIN KINASE NEK"/>
    <property type="match status" value="1"/>
</dbReference>
<keyword evidence="16" id="KW-1185">Reference proteome</keyword>
<keyword evidence="8 15" id="KW-0418">Kinase</keyword>
<evidence type="ECO:0000256" key="6">
    <source>
        <dbReference type="ARBA" id="ARBA00022679"/>
    </source>
</evidence>
<keyword evidence="6" id="KW-0808">Transferase</keyword>
<dbReference type="GO" id="GO:0004674">
    <property type="term" value="F:protein serine/threonine kinase activity"/>
    <property type="evidence" value="ECO:0007669"/>
    <property type="project" value="UniProtKB-EC"/>
</dbReference>
<accession>A0A6A6R3N8</accession>
<dbReference type="SUPFAM" id="SSF56112">
    <property type="entry name" value="Protein kinase-like (PK-like)"/>
    <property type="match status" value="1"/>
</dbReference>
<evidence type="ECO:0000256" key="7">
    <source>
        <dbReference type="ARBA" id="ARBA00022741"/>
    </source>
</evidence>
<evidence type="ECO:0000256" key="12">
    <source>
        <dbReference type="ARBA" id="ARBA00047899"/>
    </source>
</evidence>
<dbReference type="AlphaFoldDB" id="A0A6A6R3N8"/>
<dbReference type="SMART" id="SM00220">
    <property type="entry name" value="S_TKc"/>
    <property type="match status" value="1"/>
</dbReference>
<evidence type="ECO:0000256" key="10">
    <source>
        <dbReference type="ARBA" id="ARBA00030980"/>
    </source>
</evidence>
<dbReference type="EC" id="2.7.11.1" evidence="3"/>
<dbReference type="EMBL" id="MU004185">
    <property type="protein sequence ID" value="KAF2498962.1"/>
    <property type="molecule type" value="Genomic_DNA"/>
</dbReference>
<dbReference type="OrthoDB" id="3795368at2759"/>
<evidence type="ECO:0000256" key="2">
    <source>
        <dbReference type="ARBA" id="ARBA00011534"/>
    </source>
</evidence>
<gene>
    <name evidence="15" type="ORF">BU16DRAFT_605517</name>
</gene>
<evidence type="ECO:0000256" key="1">
    <source>
        <dbReference type="ARBA" id="ARBA00003747"/>
    </source>
</evidence>
<evidence type="ECO:0000256" key="9">
    <source>
        <dbReference type="ARBA" id="ARBA00022840"/>
    </source>
</evidence>
<dbReference type="Pfam" id="PF00069">
    <property type="entry name" value="Pkinase"/>
    <property type="match status" value="1"/>
</dbReference>
<evidence type="ECO:0000256" key="4">
    <source>
        <dbReference type="ARBA" id="ARBA00013948"/>
    </source>
</evidence>
<keyword evidence="9" id="KW-0067">ATP-binding</keyword>